<reference evidence="1 2" key="1">
    <citation type="journal article" date="2021" name="Microbiol. Spectr.">
        <title>A Single Bacterium Capable of Oxidation and Reduction of Iron at Circumneutral pH.</title>
        <authorList>
            <person name="Kato S."/>
            <person name="Ohkuma M."/>
        </authorList>
    </citation>
    <scope>NUCLEOTIDE SEQUENCE [LARGE SCALE GENOMIC DNA]</scope>
    <source>
        <strain evidence="1 2">MIZ03</strain>
    </source>
</reference>
<proteinExistence type="predicted"/>
<organism evidence="1 2">
    <name type="scientific">Rhodoferax lithotrophicus</name>
    <dbReference type="NCBI Taxonomy" id="2798804"/>
    <lineage>
        <taxon>Bacteria</taxon>
        <taxon>Pseudomonadati</taxon>
        <taxon>Pseudomonadota</taxon>
        <taxon>Betaproteobacteria</taxon>
        <taxon>Burkholderiales</taxon>
        <taxon>Comamonadaceae</taxon>
        <taxon>Rhodoferax</taxon>
    </lineage>
</organism>
<evidence type="ECO:0008006" key="3">
    <source>
        <dbReference type="Google" id="ProtNLM"/>
    </source>
</evidence>
<dbReference type="RefSeq" id="WP_223905089.1">
    <property type="nucleotide sequence ID" value="NZ_AP024238.1"/>
</dbReference>
<sequence>MPFQSPSLLIGVSARIYYPSGPVLDLGGVWTKTLHYLEQSIAQLLMRGGALPVMIPAVDAQSVVQREELNLRHYAEALDGLVLQGGNDVAPATYGESPLSPAWGGDAIRDQYEMELIHAFVQAGKPVFGICRGLQMLNVAFGGTLWQDIKTQLPNALEHVKHAMYERNVHPVEIVPGTRLASLYPSNHRGLINSIHHQGIRDLAPGFVVEARCPDDGMIEAIRRTGPGFVAGVQWHPEFRQENDTMTLNDNPILLDFLNCARDAATICRHSQRR</sequence>
<dbReference type="EMBL" id="AP024238">
    <property type="protein sequence ID" value="BCO29211.1"/>
    <property type="molecule type" value="Genomic_DNA"/>
</dbReference>
<dbReference type="Pfam" id="PF07722">
    <property type="entry name" value="Peptidase_C26"/>
    <property type="match status" value="1"/>
</dbReference>
<dbReference type="Gene3D" id="3.40.50.880">
    <property type="match status" value="1"/>
</dbReference>
<dbReference type="SUPFAM" id="SSF52317">
    <property type="entry name" value="Class I glutamine amidotransferase-like"/>
    <property type="match status" value="1"/>
</dbReference>
<dbReference type="InterPro" id="IPR011697">
    <property type="entry name" value="Peptidase_C26"/>
</dbReference>
<dbReference type="InterPro" id="IPR029062">
    <property type="entry name" value="Class_I_gatase-like"/>
</dbReference>
<evidence type="ECO:0000313" key="1">
    <source>
        <dbReference type="EMBL" id="BCO29211.1"/>
    </source>
</evidence>
<evidence type="ECO:0000313" key="2">
    <source>
        <dbReference type="Proteomes" id="UP000824366"/>
    </source>
</evidence>
<name>A0ABM7MS74_9BURK</name>
<gene>
    <name evidence="1" type="ORF">MIZ03_4123</name>
</gene>
<dbReference type="Proteomes" id="UP000824366">
    <property type="component" value="Chromosome"/>
</dbReference>
<dbReference type="PANTHER" id="PTHR43235:SF1">
    <property type="entry name" value="GLUTAMINE AMIDOTRANSFERASE PB2B2.05-RELATED"/>
    <property type="match status" value="1"/>
</dbReference>
<dbReference type="InterPro" id="IPR044668">
    <property type="entry name" value="PuuD-like"/>
</dbReference>
<protein>
    <recommendedName>
        <fullName evidence="3">Peptidase C26</fullName>
    </recommendedName>
</protein>
<keyword evidence="2" id="KW-1185">Reference proteome</keyword>
<dbReference type="PROSITE" id="PS51273">
    <property type="entry name" value="GATASE_TYPE_1"/>
    <property type="match status" value="1"/>
</dbReference>
<dbReference type="CDD" id="cd01745">
    <property type="entry name" value="GATase1_2"/>
    <property type="match status" value="1"/>
</dbReference>
<dbReference type="PANTHER" id="PTHR43235">
    <property type="entry name" value="GLUTAMINE AMIDOTRANSFERASE PB2B2.05-RELATED"/>
    <property type="match status" value="1"/>
</dbReference>
<accession>A0ABM7MS74</accession>